<evidence type="ECO:0000256" key="1">
    <source>
        <dbReference type="SAM" id="SignalP"/>
    </source>
</evidence>
<keyword evidence="1" id="KW-0732">Signal</keyword>
<name>A0A0N5AK37_9BILA</name>
<dbReference type="Proteomes" id="UP000046393">
    <property type="component" value="Unplaced"/>
</dbReference>
<evidence type="ECO:0000313" key="2">
    <source>
        <dbReference type="Proteomes" id="UP000046393"/>
    </source>
</evidence>
<dbReference type="AlphaFoldDB" id="A0A0N5AK37"/>
<accession>A0A0N5AK37</accession>
<protein>
    <submittedName>
        <fullName evidence="3">Secreted protein</fullName>
    </submittedName>
</protein>
<feature type="signal peptide" evidence="1">
    <location>
        <begin position="1"/>
        <end position="20"/>
    </location>
</feature>
<keyword evidence="2" id="KW-1185">Reference proteome</keyword>
<sequence>MSTYFVLLCTFAVIPVIVSGYRCFYGDNVGGKLFPQEDLKWQDGNKTSIHSFALIDCPEKYCATLTADYEDDDETIKTRIRWKGCNVVERYNLTHQLVETSRACTETSVTQQAGDLYP</sequence>
<organism evidence="2 3">
    <name type="scientific">Syphacia muris</name>
    <dbReference type="NCBI Taxonomy" id="451379"/>
    <lineage>
        <taxon>Eukaryota</taxon>
        <taxon>Metazoa</taxon>
        <taxon>Ecdysozoa</taxon>
        <taxon>Nematoda</taxon>
        <taxon>Chromadorea</taxon>
        <taxon>Rhabditida</taxon>
        <taxon>Spirurina</taxon>
        <taxon>Oxyuridomorpha</taxon>
        <taxon>Oxyuroidea</taxon>
        <taxon>Oxyuridae</taxon>
        <taxon>Syphacia</taxon>
    </lineage>
</organism>
<evidence type="ECO:0000313" key="3">
    <source>
        <dbReference type="WBParaSite" id="SMUV_0000484601-mRNA-1"/>
    </source>
</evidence>
<proteinExistence type="predicted"/>
<reference evidence="3" key="1">
    <citation type="submission" date="2017-02" db="UniProtKB">
        <authorList>
            <consortium name="WormBaseParasite"/>
        </authorList>
    </citation>
    <scope>IDENTIFICATION</scope>
</reference>
<dbReference type="WBParaSite" id="SMUV_0000484601-mRNA-1">
    <property type="protein sequence ID" value="SMUV_0000484601-mRNA-1"/>
    <property type="gene ID" value="SMUV_0000484601"/>
</dbReference>
<feature type="chain" id="PRO_5005893330" evidence="1">
    <location>
        <begin position="21"/>
        <end position="118"/>
    </location>
</feature>